<accession>A0AAV1CYY0</accession>
<feature type="transmembrane region" description="Helical" evidence="1">
    <location>
        <begin position="15"/>
        <end position="37"/>
    </location>
</feature>
<keyword evidence="1" id="KW-1133">Transmembrane helix</keyword>
<keyword evidence="1" id="KW-0812">Transmembrane</keyword>
<keyword evidence="1" id="KW-0472">Membrane</keyword>
<keyword evidence="3" id="KW-1185">Reference proteome</keyword>
<evidence type="ECO:0000313" key="3">
    <source>
        <dbReference type="Proteomes" id="UP001161247"/>
    </source>
</evidence>
<name>A0AAV1CYY0_OLDCO</name>
<evidence type="ECO:0000313" key="2">
    <source>
        <dbReference type="EMBL" id="CAI9100840.1"/>
    </source>
</evidence>
<sequence>MEDQKVLVIVKLIDAALFTFFLVMSLVFPVLDALMLLPPNIHHKLWVAVFKRPPNNTTELNRFIWAEFLFQWPLRNGNRSRFWWDRWLNSATPLIALARGPIPENQLNATVLFYATNDGR</sequence>
<gene>
    <name evidence="2" type="ORF">OLC1_LOCUS10569</name>
</gene>
<protein>
    <submittedName>
        <fullName evidence="2">OLC1v1038024C1</fullName>
    </submittedName>
</protein>
<proteinExistence type="predicted"/>
<dbReference type="Proteomes" id="UP001161247">
    <property type="component" value="Chromosome 3"/>
</dbReference>
<reference evidence="2" key="1">
    <citation type="submission" date="2023-03" db="EMBL/GenBank/DDBJ databases">
        <authorList>
            <person name="Julca I."/>
        </authorList>
    </citation>
    <scope>NUCLEOTIDE SEQUENCE</scope>
</reference>
<organism evidence="2 3">
    <name type="scientific">Oldenlandia corymbosa var. corymbosa</name>
    <dbReference type="NCBI Taxonomy" id="529605"/>
    <lineage>
        <taxon>Eukaryota</taxon>
        <taxon>Viridiplantae</taxon>
        <taxon>Streptophyta</taxon>
        <taxon>Embryophyta</taxon>
        <taxon>Tracheophyta</taxon>
        <taxon>Spermatophyta</taxon>
        <taxon>Magnoliopsida</taxon>
        <taxon>eudicotyledons</taxon>
        <taxon>Gunneridae</taxon>
        <taxon>Pentapetalae</taxon>
        <taxon>asterids</taxon>
        <taxon>lamiids</taxon>
        <taxon>Gentianales</taxon>
        <taxon>Rubiaceae</taxon>
        <taxon>Rubioideae</taxon>
        <taxon>Spermacoceae</taxon>
        <taxon>Hedyotis-Oldenlandia complex</taxon>
        <taxon>Oldenlandia</taxon>
    </lineage>
</organism>
<evidence type="ECO:0000256" key="1">
    <source>
        <dbReference type="SAM" id="Phobius"/>
    </source>
</evidence>
<dbReference type="EMBL" id="OX459120">
    <property type="protein sequence ID" value="CAI9100840.1"/>
    <property type="molecule type" value="Genomic_DNA"/>
</dbReference>
<dbReference type="AlphaFoldDB" id="A0AAV1CYY0"/>